<evidence type="ECO:0000313" key="2">
    <source>
        <dbReference type="Proteomes" id="UP001142489"/>
    </source>
</evidence>
<organism evidence="1 2">
    <name type="scientific">Phrynocephalus forsythii</name>
    <dbReference type="NCBI Taxonomy" id="171643"/>
    <lineage>
        <taxon>Eukaryota</taxon>
        <taxon>Metazoa</taxon>
        <taxon>Chordata</taxon>
        <taxon>Craniata</taxon>
        <taxon>Vertebrata</taxon>
        <taxon>Euteleostomi</taxon>
        <taxon>Lepidosauria</taxon>
        <taxon>Squamata</taxon>
        <taxon>Bifurcata</taxon>
        <taxon>Unidentata</taxon>
        <taxon>Episquamata</taxon>
        <taxon>Toxicofera</taxon>
        <taxon>Iguania</taxon>
        <taxon>Acrodonta</taxon>
        <taxon>Agamidae</taxon>
        <taxon>Agaminae</taxon>
        <taxon>Phrynocephalus</taxon>
    </lineage>
</organism>
<proteinExistence type="predicted"/>
<dbReference type="InterPro" id="IPR052709">
    <property type="entry name" value="Transposase-MT_Hybrid"/>
</dbReference>
<protein>
    <recommendedName>
        <fullName evidence="3">Histone-lysine N-methyltransferase SETMAR</fullName>
    </recommendedName>
</protein>
<dbReference type="AlphaFoldDB" id="A0A9Q1B741"/>
<dbReference type="Proteomes" id="UP001142489">
    <property type="component" value="Unassembled WGS sequence"/>
</dbReference>
<comment type="caution">
    <text evidence="1">The sequence shown here is derived from an EMBL/GenBank/DDBJ whole genome shotgun (WGS) entry which is preliminary data.</text>
</comment>
<dbReference type="PANTHER" id="PTHR46060">
    <property type="entry name" value="MARINER MOS1 TRANSPOSASE-LIKE PROTEIN"/>
    <property type="match status" value="1"/>
</dbReference>
<reference evidence="1" key="1">
    <citation type="journal article" date="2023" name="DNA Res.">
        <title>Chromosome-level genome assembly of Phrynocephalus forsythii using third-generation DNA sequencing and Hi-C analysis.</title>
        <authorList>
            <person name="Qi Y."/>
            <person name="Zhao W."/>
            <person name="Zhao Y."/>
            <person name="Niu C."/>
            <person name="Cao S."/>
            <person name="Zhang Y."/>
        </authorList>
    </citation>
    <scope>NUCLEOTIDE SEQUENCE</scope>
    <source>
        <tissue evidence="1">Muscle</tissue>
    </source>
</reference>
<dbReference type="InterPro" id="IPR036397">
    <property type="entry name" value="RNaseH_sf"/>
</dbReference>
<feature type="non-terminal residue" evidence="1">
    <location>
        <position position="1"/>
    </location>
</feature>
<sequence length="171" mass="20017">ELQMNKVSACWVPHLLIPLQKQTRHDIFQQNLTLLEQNEDFFFARLVTMDECWVYLYDLETKEMSKEWKHPSFPTPKKAKVQKSAGKKLCDALKQKRYGMISKGVHLPADNAPVHTDQASVVTAHRLGYELLQHPPYSHDLVPSNFFLFPEMKKPLRGRRFDNREDVILEV</sequence>
<dbReference type="OrthoDB" id="616263at2759"/>
<accession>A0A9Q1B741</accession>
<dbReference type="PANTHER" id="PTHR46060:SF1">
    <property type="entry name" value="MARINER MOS1 TRANSPOSASE-LIKE PROTEIN"/>
    <property type="match status" value="1"/>
</dbReference>
<name>A0A9Q1B741_9SAUR</name>
<keyword evidence="2" id="KW-1185">Reference proteome</keyword>
<evidence type="ECO:0000313" key="1">
    <source>
        <dbReference type="EMBL" id="KAJ7344583.1"/>
    </source>
</evidence>
<dbReference type="GO" id="GO:0003676">
    <property type="term" value="F:nucleic acid binding"/>
    <property type="evidence" value="ECO:0007669"/>
    <property type="project" value="InterPro"/>
</dbReference>
<gene>
    <name evidence="1" type="ORF">JRQ81_000533</name>
</gene>
<dbReference type="Gene3D" id="3.30.420.10">
    <property type="entry name" value="Ribonuclease H-like superfamily/Ribonuclease H"/>
    <property type="match status" value="1"/>
</dbReference>
<evidence type="ECO:0008006" key="3">
    <source>
        <dbReference type="Google" id="ProtNLM"/>
    </source>
</evidence>
<dbReference type="EMBL" id="JAPFRF010000001">
    <property type="protein sequence ID" value="KAJ7344583.1"/>
    <property type="molecule type" value="Genomic_DNA"/>
</dbReference>